<feature type="compositionally biased region" description="Acidic residues" evidence="4">
    <location>
        <begin position="48"/>
        <end position="68"/>
    </location>
</feature>
<protein>
    <submittedName>
        <fullName evidence="5">WD40-repeat-containing domain protein</fullName>
    </submittedName>
</protein>
<organism evidence="5 6">
    <name type="scientific">Catenaria anguillulae PL171</name>
    <dbReference type="NCBI Taxonomy" id="765915"/>
    <lineage>
        <taxon>Eukaryota</taxon>
        <taxon>Fungi</taxon>
        <taxon>Fungi incertae sedis</taxon>
        <taxon>Blastocladiomycota</taxon>
        <taxon>Blastocladiomycetes</taxon>
        <taxon>Blastocladiales</taxon>
        <taxon>Catenariaceae</taxon>
        <taxon>Catenaria</taxon>
    </lineage>
</organism>
<feature type="compositionally biased region" description="Basic residues" evidence="4">
    <location>
        <begin position="394"/>
        <end position="403"/>
    </location>
</feature>
<comment type="subcellular location">
    <subcellularLocation>
        <location evidence="1">Nucleus</location>
    </subcellularLocation>
</comment>
<dbReference type="Pfam" id="PF00400">
    <property type="entry name" value="WD40"/>
    <property type="match status" value="2"/>
</dbReference>
<dbReference type="GO" id="GO:0000127">
    <property type="term" value="C:transcription factor TFIIIC complex"/>
    <property type="evidence" value="ECO:0007669"/>
    <property type="project" value="TreeGrafter"/>
</dbReference>
<dbReference type="EMBL" id="MCFL01000066">
    <property type="protein sequence ID" value="ORZ31158.1"/>
    <property type="molecule type" value="Genomic_DNA"/>
</dbReference>
<dbReference type="Proteomes" id="UP000193411">
    <property type="component" value="Unassembled WGS sequence"/>
</dbReference>
<keyword evidence="6" id="KW-1185">Reference proteome</keyword>
<comment type="caution">
    <text evidence="5">The sequence shown here is derived from an EMBL/GenBank/DDBJ whole genome shotgun (WGS) entry which is preliminary data.</text>
</comment>
<keyword evidence="3" id="KW-0539">Nucleus</keyword>
<feature type="region of interest" description="Disordered" evidence="4">
    <location>
        <begin position="174"/>
        <end position="201"/>
    </location>
</feature>
<name>A0A1Y2H989_9FUNG</name>
<feature type="compositionally biased region" description="Basic and acidic residues" evidence="4">
    <location>
        <begin position="70"/>
        <end position="82"/>
    </location>
</feature>
<keyword evidence="2" id="KW-0804">Transcription</keyword>
<reference evidence="5 6" key="1">
    <citation type="submission" date="2016-07" db="EMBL/GenBank/DDBJ databases">
        <title>Pervasive Adenine N6-methylation of Active Genes in Fungi.</title>
        <authorList>
            <consortium name="DOE Joint Genome Institute"/>
            <person name="Mondo S.J."/>
            <person name="Dannebaum R.O."/>
            <person name="Kuo R.C."/>
            <person name="Labutti K."/>
            <person name="Haridas S."/>
            <person name="Kuo A."/>
            <person name="Salamov A."/>
            <person name="Ahrendt S.R."/>
            <person name="Lipzen A."/>
            <person name="Sullivan W."/>
            <person name="Andreopoulos W.B."/>
            <person name="Clum A."/>
            <person name="Lindquist E."/>
            <person name="Daum C."/>
            <person name="Ramamoorthy G.K."/>
            <person name="Gryganskyi A."/>
            <person name="Culley D."/>
            <person name="Magnuson J.K."/>
            <person name="James T.Y."/>
            <person name="O'Malley M.A."/>
            <person name="Stajich J.E."/>
            <person name="Spatafora J.W."/>
            <person name="Visel A."/>
            <person name="Grigoriev I.V."/>
        </authorList>
    </citation>
    <scope>NUCLEOTIDE SEQUENCE [LARGE SCALE GENOMIC DNA]</scope>
    <source>
        <strain evidence="5 6">PL171</strain>
    </source>
</reference>
<gene>
    <name evidence="5" type="ORF">BCR44DRAFT_67035</name>
</gene>
<feature type="compositionally biased region" description="Low complexity" evidence="4">
    <location>
        <begin position="190"/>
        <end position="201"/>
    </location>
</feature>
<evidence type="ECO:0000256" key="2">
    <source>
        <dbReference type="ARBA" id="ARBA00023163"/>
    </source>
</evidence>
<dbReference type="Gene3D" id="2.130.10.10">
    <property type="entry name" value="YVTN repeat-like/Quinoprotein amine dehydrogenase"/>
    <property type="match status" value="2"/>
</dbReference>
<feature type="compositionally biased region" description="Acidic residues" evidence="4">
    <location>
        <begin position="83"/>
        <end position="93"/>
    </location>
</feature>
<feature type="region of interest" description="Disordered" evidence="4">
    <location>
        <begin position="1"/>
        <end position="123"/>
    </location>
</feature>
<dbReference type="PANTHER" id="PTHR15052">
    <property type="entry name" value="RNA POLYMERASE III TRANSCRIPTION INITIATION FACTOR COMPLEX SUBUNIT"/>
    <property type="match status" value="1"/>
</dbReference>
<feature type="region of interest" description="Disordered" evidence="4">
    <location>
        <begin position="372"/>
        <end position="420"/>
    </location>
</feature>
<dbReference type="InterPro" id="IPR036322">
    <property type="entry name" value="WD40_repeat_dom_sf"/>
</dbReference>
<dbReference type="InterPro" id="IPR052416">
    <property type="entry name" value="GTF3C_component"/>
</dbReference>
<accession>A0A1Y2H989</accession>
<dbReference type="InterPro" id="IPR015943">
    <property type="entry name" value="WD40/YVTN_repeat-like_dom_sf"/>
</dbReference>
<dbReference type="PANTHER" id="PTHR15052:SF2">
    <property type="entry name" value="GENERAL TRANSCRIPTION FACTOR 3C POLYPEPTIDE 2"/>
    <property type="match status" value="1"/>
</dbReference>
<evidence type="ECO:0000313" key="6">
    <source>
        <dbReference type="Proteomes" id="UP000193411"/>
    </source>
</evidence>
<dbReference type="SUPFAM" id="SSF50978">
    <property type="entry name" value="WD40 repeat-like"/>
    <property type="match status" value="1"/>
</dbReference>
<evidence type="ECO:0000256" key="1">
    <source>
        <dbReference type="ARBA" id="ARBA00004123"/>
    </source>
</evidence>
<dbReference type="SMART" id="SM00320">
    <property type="entry name" value="WD40"/>
    <property type="match status" value="5"/>
</dbReference>
<evidence type="ECO:0000256" key="4">
    <source>
        <dbReference type="SAM" id="MobiDB-lite"/>
    </source>
</evidence>
<dbReference type="AlphaFoldDB" id="A0A1Y2H989"/>
<evidence type="ECO:0000256" key="3">
    <source>
        <dbReference type="ARBA" id="ARBA00023242"/>
    </source>
</evidence>
<evidence type="ECO:0000313" key="5">
    <source>
        <dbReference type="EMBL" id="ORZ31158.1"/>
    </source>
</evidence>
<dbReference type="GO" id="GO:0005634">
    <property type="term" value="C:nucleus"/>
    <property type="evidence" value="ECO:0007669"/>
    <property type="project" value="UniProtKB-SubCell"/>
</dbReference>
<sequence length="885" mass="96472">MNRPRRSASTRIQRPAYPTGLFSDEEDPGPSRKRTAPDSDGPGSESDFNPEDAAVDEEPTDDDSDQIDETASHDEDDHHAADLDELAEDDDDLVIGRPGPSASSSSRRKSQHPSIMLPLQHTPDQGIPAPLVLAPVDPATIEVLPEHQAASEALVERIKQAILDKKALVHIQSAQSTSALGHNPEPDSQSSTNPPNPSSTSLVRMPVIVDGKFGCPICPFSGVTRSAFVGHLKHAVHPISAVVARLFPKSPLEPRSPLLGNLPDVHPLSTTDSSILELVLAIPVPLYPIQVSLGSLLLTTDIGEFLYESSAVLLGMPEFDPLSYLQLQPIFSRQDIPIYAHLKDLVAASVNEPRSKQSINVWQNNSRITLAGSEATNGDAEEPSTEATTWAMPKPRRAGRKSLKAAEAAGGPLDSLGPVSKRFTSEKHLYSSQLSRRLRHALDQLDAHATSKHQVVESCRAEDHARADATVELMFEGSKDPVRLELFASAAFGGKSSGYVINTGGSVWGTTWHSNFLAIGGYQNTIDYHVVGARCPGFGTIQVWDVTLENNSEPPQLVCCIHHDWGACFDLKWWPGSYHDNVEDSLRIGLLGGCFADGGFRLFSVPRVEKPGEHVALDRVVFEVLRPESNCLSFDWGGTEKLAIGFSNGFMSVYDVPFMLQGFQHALMTHFPAHDSFVSGVSFERGVNPHAPLQVMSCGSDGRFLVWDTRDLSAPLVLSRSRAFLRACEWSKDTHFLHFADTDHSVRTYRNPDIRASQVSLGHSGTIWALDSSPYHPFILSASGDGTVKMSNPFLSKVRGIKQSVTTVYSMECNAEGKRITYGSCLRSKELLPAVMRKEGGIVFRVDPRASIQACAWCDAPEFSGWLASGGRNGIVRIDNVSQKK</sequence>
<proteinExistence type="predicted"/>
<dbReference type="GO" id="GO:0006383">
    <property type="term" value="P:transcription by RNA polymerase III"/>
    <property type="evidence" value="ECO:0007669"/>
    <property type="project" value="TreeGrafter"/>
</dbReference>
<dbReference type="InterPro" id="IPR001680">
    <property type="entry name" value="WD40_rpt"/>
</dbReference>
<dbReference type="OrthoDB" id="4703at2759"/>
<dbReference type="STRING" id="765915.A0A1Y2H989"/>